<feature type="region of interest" description="Disordered" evidence="1">
    <location>
        <begin position="69"/>
        <end position="96"/>
    </location>
</feature>
<feature type="compositionally biased region" description="Polar residues" evidence="1">
    <location>
        <begin position="78"/>
        <end position="90"/>
    </location>
</feature>
<organism evidence="2 3">
    <name type="scientific">Zymoseptoria tritici ST99CH_1A5</name>
    <dbReference type="NCBI Taxonomy" id="1276529"/>
    <lineage>
        <taxon>Eukaryota</taxon>
        <taxon>Fungi</taxon>
        <taxon>Dikarya</taxon>
        <taxon>Ascomycota</taxon>
        <taxon>Pezizomycotina</taxon>
        <taxon>Dothideomycetes</taxon>
        <taxon>Dothideomycetidae</taxon>
        <taxon>Mycosphaerellales</taxon>
        <taxon>Mycosphaerellaceae</taxon>
        <taxon>Zymoseptoria</taxon>
    </lineage>
</organism>
<dbReference type="Proteomes" id="UP000215453">
    <property type="component" value="Chromosome 12"/>
</dbReference>
<gene>
    <name evidence="2" type="ORF">ZT1A5_G10992</name>
</gene>
<proteinExistence type="predicted"/>
<evidence type="ECO:0000256" key="1">
    <source>
        <dbReference type="SAM" id="MobiDB-lite"/>
    </source>
</evidence>
<name>A0A1Y6LYR3_ZYMTR</name>
<protein>
    <submittedName>
        <fullName evidence="2">Uncharacterized protein</fullName>
    </submittedName>
</protein>
<dbReference type="AlphaFoldDB" id="A0A1Y6LYR3"/>
<feature type="compositionally biased region" description="Polar residues" evidence="1">
    <location>
        <begin position="1"/>
        <end position="10"/>
    </location>
</feature>
<evidence type="ECO:0000313" key="2">
    <source>
        <dbReference type="EMBL" id="SMY29543.1"/>
    </source>
</evidence>
<reference evidence="2 3" key="1">
    <citation type="submission" date="2016-10" db="EMBL/GenBank/DDBJ databases">
        <authorList>
            <person name="Varghese N."/>
        </authorList>
    </citation>
    <scope>NUCLEOTIDE SEQUENCE [LARGE SCALE GENOMIC DNA]</scope>
</reference>
<evidence type="ECO:0000313" key="3">
    <source>
        <dbReference type="Proteomes" id="UP000215453"/>
    </source>
</evidence>
<accession>A0A1Y6LYR3</accession>
<dbReference type="EMBL" id="LT882687">
    <property type="protein sequence ID" value="SMY29543.1"/>
    <property type="molecule type" value="Genomic_DNA"/>
</dbReference>
<sequence length="109" mass="12144">MNDNTTQQFTVEAPVRAQPAGETAPNDKKKSYCAYHGHAQAKRSKSKSPGWGTHTTEECKDRLKLAFQHSQAEKRKSNSYGGVSKSYANKQQDRQTKAMTLVLRGMGLK</sequence>
<feature type="region of interest" description="Disordered" evidence="1">
    <location>
        <begin position="1"/>
        <end position="31"/>
    </location>
</feature>